<keyword evidence="7" id="KW-1185">Reference proteome</keyword>
<evidence type="ECO:0000259" key="5">
    <source>
        <dbReference type="PROSITE" id="PS50305"/>
    </source>
</evidence>
<keyword evidence="3" id="KW-0520">NAD</keyword>
<organism evidence="6 7">
    <name type="scientific">Paraburkholderia phenazinium</name>
    <dbReference type="NCBI Taxonomy" id="60549"/>
    <lineage>
        <taxon>Bacteria</taxon>
        <taxon>Pseudomonadati</taxon>
        <taxon>Pseudomonadota</taxon>
        <taxon>Betaproteobacteria</taxon>
        <taxon>Burkholderiales</taxon>
        <taxon>Burkholderiaceae</taxon>
        <taxon>Paraburkholderia</taxon>
    </lineage>
</organism>
<evidence type="ECO:0000256" key="1">
    <source>
        <dbReference type="ARBA" id="ARBA00012928"/>
    </source>
</evidence>
<feature type="active site" description="Proton acceptor" evidence="4">
    <location>
        <position position="134"/>
    </location>
</feature>
<feature type="binding site" evidence="4">
    <location>
        <position position="177"/>
    </location>
    <ligand>
        <name>Zn(2+)</name>
        <dbReference type="ChEBI" id="CHEBI:29105"/>
    </ligand>
</feature>
<dbReference type="Gene3D" id="3.30.1600.10">
    <property type="entry name" value="SIR2/SIRT2 'Small Domain"/>
    <property type="match status" value="1"/>
</dbReference>
<sequence>MLEKQTNVLRQAVDWLRDADGLLVTAGAGMGVDSGLPDFRGNEGLWRAYPALAAARRSFESMANPSAFDEDPTLAWGFYGHRLSLYREVEPHAGFAVLQRWVARMEHGGFVFTSNVDGQFQRAGFAANRVAECHGSIHSLQCTVPCCSRIWPATDFVPQVDELACRLTGQLPRCPECGALARPNILMFWDTGWLSQRTDEQEVRLQRWIPSVKRLVVVELGAGTALPTIRRFSERHGPRVIRINVREPQIDPACGVGIQGGALATLIALDDVLREQTE</sequence>
<feature type="binding site" evidence="4">
    <location>
        <position position="174"/>
    </location>
    <ligand>
        <name>Zn(2+)</name>
        <dbReference type="ChEBI" id="CHEBI:29105"/>
    </ligand>
</feature>
<dbReference type="EMBL" id="FSRU01000001">
    <property type="protein sequence ID" value="SIO03305.1"/>
    <property type="molecule type" value="Genomic_DNA"/>
</dbReference>
<dbReference type="InterPro" id="IPR029035">
    <property type="entry name" value="DHS-like_NAD/FAD-binding_dom"/>
</dbReference>
<dbReference type="EC" id="2.3.1.286" evidence="1"/>
<dbReference type="PROSITE" id="PS50305">
    <property type="entry name" value="SIRTUIN"/>
    <property type="match status" value="1"/>
</dbReference>
<dbReference type="Pfam" id="PF02146">
    <property type="entry name" value="SIR2"/>
    <property type="match status" value="1"/>
</dbReference>
<protein>
    <recommendedName>
        <fullName evidence="1">protein acetyllysine N-acetyltransferase</fullName>
        <ecNumber evidence="1">2.3.1.286</ecNumber>
    </recommendedName>
</protein>
<dbReference type="AlphaFoldDB" id="A0A1N6G6Y6"/>
<dbReference type="Proteomes" id="UP000185151">
    <property type="component" value="Unassembled WGS sequence"/>
</dbReference>
<keyword evidence="4" id="KW-0479">Metal-binding</keyword>
<dbReference type="InterPro" id="IPR026591">
    <property type="entry name" value="Sirtuin_cat_small_dom_sf"/>
</dbReference>
<proteinExistence type="predicted"/>
<feature type="domain" description="Deacetylase sirtuin-type" evidence="5">
    <location>
        <begin position="2"/>
        <end position="278"/>
    </location>
</feature>
<dbReference type="Gene3D" id="3.40.50.1220">
    <property type="entry name" value="TPP-binding domain"/>
    <property type="match status" value="1"/>
</dbReference>
<evidence type="ECO:0000256" key="4">
    <source>
        <dbReference type="PROSITE-ProRule" id="PRU00236"/>
    </source>
</evidence>
<dbReference type="GO" id="GO:0046872">
    <property type="term" value="F:metal ion binding"/>
    <property type="evidence" value="ECO:0007669"/>
    <property type="project" value="UniProtKB-KW"/>
</dbReference>
<name>A0A1N6G6Y6_9BURK</name>
<feature type="binding site" evidence="4">
    <location>
        <position position="142"/>
    </location>
    <ligand>
        <name>Zn(2+)</name>
        <dbReference type="ChEBI" id="CHEBI:29105"/>
    </ligand>
</feature>
<dbReference type="GO" id="GO:0070403">
    <property type="term" value="F:NAD+ binding"/>
    <property type="evidence" value="ECO:0007669"/>
    <property type="project" value="InterPro"/>
</dbReference>
<evidence type="ECO:0000313" key="7">
    <source>
        <dbReference type="Proteomes" id="UP000185151"/>
    </source>
</evidence>
<dbReference type="PANTHER" id="PTHR11085">
    <property type="entry name" value="NAD-DEPENDENT PROTEIN DEACYLASE SIRTUIN-5, MITOCHONDRIAL-RELATED"/>
    <property type="match status" value="1"/>
</dbReference>
<feature type="binding site" evidence="4">
    <location>
        <position position="147"/>
    </location>
    <ligand>
        <name>Zn(2+)</name>
        <dbReference type="ChEBI" id="CHEBI:29105"/>
    </ligand>
</feature>
<keyword evidence="2" id="KW-0808">Transferase</keyword>
<dbReference type="GO" id="GO:0017136">
    <property type="term" value="F:histone deacetylase activity, NAD-dependent"/>
    <property type="evidence" value="ECO:0007669"/>
    <property type="project" value="TreeGrafter"/>
</dbReference>
<evidence type="ECO:0000313" key="6">
    <source>
        <dbReference type="EMBL" id="SIO03305.1"/>
    </source>
</evidence>
<evidence type="ECO:0000256" key="2">
    <source>
        <dbReference type="ARBA" id="ARBA00022679"/>
    </source>
</evidence>
<reference evidence="6 7" key="1">
    <citation type="submission" date="2016-11" db="EMBL/GenBank/DDBJ databases">
        <authorList>
            <person name="Jaros S."/>
            <person name="Januszkiewicz K."/>
            <person name="Wedrychowicz H."/>
        </authorList>
    </citation>
    <scope>NUCLEOTIDE SEQUENCE [LARGE SCALE GENOMIC DNA]</scope>
    <source>
        <strain evidence="6 7">GAS95</strain>
    </source>
</reference>
<gene>
    <name evidence="6" type="ORF">SAMN05444165_0600</name>
</gene>
<dbReference type="PANTHER" id="PTHR11085:SF4">
    <property type="entry name" value="NAD-DEPENDENT PROTEIN DEACYLASE"/>
    <property type="match status" value="1"/>
</dbReference>
<accession>A0A1N6G6Y6</accession>
<dbReference type="InterPro" id="IPR050134">
    <property type="entry name" value="NAD-dep_sirtuin_deacylases"/>
</dbReference>
<keyword evidence="4" id="KW-0862">Zinc</keyword>
<evidence type="ECO:0000256" key="3">
    <source>
        <dbReference type="ARBA" id="ARBA00023027"/>
    </source>
</evidence>
<dbReference type="SUPFAM" id="SSF52467">
    <property type="entry name" value="DHS-like NAD/FAD-binding domain"/>
    <property type="match status" value="1"/>
</dbReference>
<dbReference type="InterPro" id="IPR026590">
    <property type="entry name" value="Ssirtuin_cat_dom"/>
</dbReference>
<dbReference type="InterPro" id="IPR003000">
    <property type="entry name" value="Sirtuin"/>
</dbReference>